<dbReference type="Proteomes" id="UP000503197">
    <property type="component" value="Chromosome"/>
</dbReference>
<dbReference type="AlphaFoldDB" id="A0A6F8SXK7"/>
<accession>A0A6F8SXK7</accession>
<sequence>MALPSTQSIRFMPQLGRARLAISNPERSAVANKGASSAGLGRRHGG</sequence>
<name>A0A6F8SXK7_9GAMM</name>
<reference evidence="2 3" key="1">
    <citation type="submission" date="2020-02" db="EMBL/GenBank/DDBJ databases">
        <title>Complete Genome Sequence of Halomonas meridiana strain BAA-801, Isolated from Deep Sea Thermal Vent.</title>
        <authorList>
            <person name="Takahashi Y."/>
            <person name="Takahashi H."/>
            <person name="Galipon J."/>
            <person name="Arakawa K."/>
        </authorList>
    </citation>
    <scope>NUCLEOTIDE SEQUENCE [LARGE SCALE GENOMIC DNA]</scope>
    <source>
        <strain evidence="2 3">Slthf1</strain>
    </source>
</reference>
<evidence type="ECO:0000313" key="2">
    <source>
        <dbReference type="EMBL" id="BCA92650.1"/>
    </source>
</evidence>
<evidence type="ECO:0000256" key="1">
    <source>
        <dbReference type="SAM" id="MobiDB-lite"/>
    </source>
</evidence>
<organism evidence="2 3">
    <name type="scientific">Vreelandella aquamarina</name>
    <dbReference type="NCBI Taxonomy" id="77097"/>
    <lineage>
        <taxon>Bacteria</taxon>
        <taxon>Pseudomonadati</taxon>
        <taxon>Pseudomonadota</taxon>
        <taxon>Gammaproteobacteria</taxon>
        <taxon>Oceanospirillales</taxon>
        <taxon>Halomonadaceae</taxon>
        <taxon>Vreelandella</taxon>
    </lineage>
</organism>
<gene>
    <name evidence="2" type="ORF">HMSLTHF_24250</name>
</gene>
<feature type="region of interest" description="Disordered" evidence="1">
    <location>
        <begin position="26"/>
        <end position="46"/>
    </location>
</feature>
<protein>
    <submittedName>
        <fullName evidence="2">Uncharacterized protein</fullName>
    </submittedName>
</protein>
<dbReference type="EMBL" id="AP022821">
    <property type="protein sequence ID" value="BCA92650.1"/>
    <property type="molecule type" value="Genomic_DNA"/>
</dbReference>
<evidence type="ECO:0000313" key="3">
    <source>
        <dbReference type="Proteomes" id="UP000503197"/>
    </source>
</evidence>
<proteinExistence type="predicted"/>